<dbReference type="PROSITE" id="PS51831">
    <property type="entry name" value="HD"/>
    <property type="match status" value="1"/>
</dbReference>
<protein>
    <submittedName>
        <fullName evidence="2">Phosphoribosylaminoimidazolesuccinocarboxamide (SAICAR) synthase</fullName>
    </submittedName>
</protein>
<sequence length="326" mass="37699">MKITDKIYGEVKVDGVLEELIQSKPMQRLKGIHQGGASYLVNKKWNVTRFDHSIGVMVLIKKMGGSIEEQIAGLLHDVSHTAFSHVIDYVFANQDEDYHEAIYRSVVSESEIPAILKKYHYHYEDLLFDDSQWTLLEQPAPDLCADRVDYTLRDMYEYGGIPLKEIHTFLDGLRFWKGRMYLQDLKAAEWFVRTYYKEVIDFFMDPLNVYANAALAETLRLALDKNIIDITDFLGEDAQVISQLKEAENQEVKERLCRIHEKVNVKADGVNYDLHHKSKVRLIDPMVMDGQDLKRASVLSDKVKEMNELAYQKSKKGVYVNILADK</sequence>
<dbReference type="EMBL" id="CCDI010000001">
    <property type="protein sequence ID" value="CDQ23411.1"/>
    <property type="molecule type" value="Genomic_DNA"/>
</dbReference>
<evidence type="ECO:0000259" key="1">
    <source>
        <dbReference type="PROSITE" id="PS51831"/>
    </source>
</evidence>
<comment type="caution">
    <text evidence="2">The sequence shown here is derived from an EMBL/GenBank/DDBJ whole genome shotgun (WGS) entry which is preliminary data.</text>
</comment>
<accession>A0A059NYT2</accession>
<gene>
    <name evidence="2" type="ORF">BN983_01638</name>
</gene>
<dbReference type="Gene3D" id="1.10.3210.10">
    <property type="entry name" value="Hypothetical protein af1432"/>
    <property type="match status" value="1"/>
</dbReference>
<dbReference type="InterPro" id="IPR006674">
    <property type="entry name" value="HD_domain"/>
</dbReference>
<keyword evidence="3" id="KW-1185">Reference proteome</keyword>
<proteinExistence type="predicted"/>
<dbReference type="Pfam" id="PF01966">
    <property type="entry name" value="HD"/>
    <property type="match status" value="1"/>
</dbReference>
<organism evidence="2 3">
    <name type="scientific">Halobacillus karajensis</name>
    <dbReference type="NCBI Taxonomy" id="195088"/>
    <lineage>
        <taxon>Bacteria</taxon>
        <taxon>Bacillati</taxon>
        <taxon>Bacillota</taxon>
        <taxon>Bacilli</taxon>
        <taxon>Bacillales</taxon>
        <taxon>Bacillaceae</taxon>
        <taxon>Halobacillus</taxon>
    </lineage>
</organism>
<reference evidence="2 3" key="2">
    <citation type="submission" date="2014-05" db="EMBL/GenBank/DDBJ databases">
        <title>Draft genome sequence of Halobacillus karajensis HK-03.</title>
        <authorList>
            <person name="Khelaifia S."/>
            <person name="Croce O."/>
            <person name="Lagier J.C."/>
            <person name="Raoult D."/>
        </authorList>
    </citation>
    <scope>NUCLEOTIDE SEQUENCE [LARGE SCALE GENOMIC DNA]</scope>
    <source>
        <strain evidence="2 3">HD-03</strain>
    </source>
</reference>
<dbReference type="Proteomes" id="UP000028868">
    <property type="component" value="Unassembled WGS sequence"/>
</dbReference>
<feature type="domain" description="HD" evidence="1">
    <location>
        <begin position="49"/>
        <end position="151"/>
    </location>
</feature>
<dbReference type="AlphaFoldDB" id="A0A059NYT2"/>
<dbReference type="OrthoDB" id="9814017at2"/>
<evidence type="ECO:0000313" key="3">
    <source>
        <dbReference type="Proteomes" id="UP000028868"/>
    </source>
</evidence>
<dbReference type="SUPFAM" id="SSF109604">
    <property type="entry name" value="HD-domain/PDEase-like"/>
    <property type="match status" value="1"/>
</dbReference>
<dbReference type="GO" id="GO:0006203">
    <property type="term" value="P:dGTP catabolic process"/>
    <property type="evidence" value="ECO:0007669"/>
    <property type="project" value="TreeGrafter"/>
</dbReference>
<dbReference type="RefSeq" id="WP_035507170.1">
    <property type="nucleotide sequence ID" value="NZ_CCDH010000001.1"/>
</dbReference>
<reference evidence="3" key="1">
    <citation type="submission" date="2014-03" db="EMBL/GenBank/DDBJ databases">
        <authorList>
            <person name="Urmite Genomes U."/>
        </authorList>
    </citation>
    <scope>NUCLEOTIDE SEQUENCE [LARGE SCALE GENOMIC DNA]</scope>
    <source>
        <strain evidence="3">HD-03</strain>
    </source>
</reference>
<evidence type="ECO:0000313" key="2">
    <source>
        <dbReference type="EMBL" id="CDQ23411.1"/>
    </source>
</evidence>
<dbReference type="InterPro" id="IPR003607">
    <property type="entry name" value="HD/PDEase_dom"/>
</dbReference>
<dbReference type="InterPro" id="IPR050135">
    <property type="entry name" value="dGTPase-like"/>
</dbReference>
<dbReference type="PANTHER" id="PTHR11373">
    <property type="entry name" value="DEOXYNUCLEOSIDE TRIPHOSPHATE TRIPHOSPHOHYDROLASE"/>
    <property type="match status" value="1"/>
</dbReference>
<dbReference type="FunFam" id="1.10.3210.10:FF:000026">
    <property type="entry name" value="Metal-dependent phosphohydrolase"/>
    <property type="match status" value="1"/>
</dbReference>
<name>A0A059NYT2_9BACI</name>
<dbReference type="PANTHER" id="PTHR11373:SF41">
    <property type="entry name" value="METAL-DEPENDENT PHOSPHOHYDROLASE"/>
    <property type="match status" value="1"/>
</dbReference>
<dbReference type="SMART" id="SM00471">
    <property type="entry name" value="HDc"/>
    <property type="match status" value="1"/>
</dbReference>
<dbReference type="CDD" id="cd00077">
    <property type="entry name" value="HDc"/>
    <property type="match status" value="1"/>
</dbReference>
<dbReference type="GO" id="GO:0008832">
    <property type="term" value="F:dGTPase activity"/>
    <property type="evidence" value="ECO:0007669"/>
    <property type="project" value="TreeGrafter"/>
</dbReference>